<protein>
    <submittedName>
        <fullName evidence="1">Uncharacterized protein</fullName>
    </submittedName>
</protein>
<accession>A0A077QKP3</accession>
<sequence length="81" mass="8966">MKKCESNGTKYASQLCDFLRKRAVTKAPHGRVKGLYKSDVVDTLTGEKQGTMVYYDAGKGDRLHVNSCPFCGGKLHNVDIE</sequence>
<gene>
    <name evidence="1" type="ORF">XBI1_2770009</name>
</gene>
<organism evidence="1 2">
    <name type="scientific">Xenorhabdus bovienii str. Intermedium</name>
    <dbReference type="NCBI Taxonomy" id="1379677"/>
    <lineage>
        <taxon>Bacteria</taxon>
        <taxon>Pseudomonadati</taxon>
        <taxon>Pseudomonadota</taxon>
        <taxon>Gammaproteobacteria</taxon>
        <taxon>Enterobacterales</taxon>
        <taxon>Morganellaceae</taxon>
        <taxon>Xenorhabdus</taxon>
    </lineage>
</organism>
<name>A0A077QKP3_XENBV</name>
<dbReference type="Proteomes" id="UP000028480">
    <property type="component" value="Unassembled WGS sequence"/>
</dbReference>
<evidence type="ECO:0000313" key="2">
    <source>
        <dbReference type="Proteomes" id="UP000028480"/>
    </source>
</evidence>
<evidence type="ECO:0000313" key="1">
    <source>
        <dbReference type="EMBL" id="CDH33753.1"/>
    </source>
</evidence>
<dbReference type="AlphaFoldDB" id="A0A077QKP3"/>
<dbReference type="HOGENOM" id="CLU_2555589_0_0_6"/>
<proteinExistence type="predicted"/>
<dbReference type="RefSeq" id="WP_038189619.1">
    <property type="nucleotide sequence ID" value="NZ_CAWLWA010000194.1"/>
</dbReference>
<reference evidence="1" key="1">
    <citation type="submission" date="2013-07" db="EMBL/GenBank/DDBJ databases">
        <title>Sub-species coevolution in mutualistic symbiosis.</title>
        <authorList>
            <person name="Murfin K."/>
            <person name="Klassen J."/>
            <person name="Lee M."/>
            <person name="Forst S."/>
            <person name="Stock P."/>
            <person name="Goodrich-Blair H."/>
        </authorList>
    </citation>
    <scope>NUCLEOTIDE SEQUENCE [LARGE SCALE GENOMIC DNA]</scope>
    <source>
        <strain evidence="1">Intermedium</strain>
    </source>
</reference>
<comment type="caution">
    <text evidence="1">The sequence shown here is derived from an EMBL/GenBank/DDBJ whole genome shotgun (WGS) entry which is preliminary data.</text>
</comment>
<dbReference type="EMBL" id="CBTB010000198">
    <property type="protein sequence ID" value="CDH33753.1"/>
    <property type="molecule type" value="Genomic_DNA"/>
</dbReference>